<keyword evidence="11 14" id="KW-0472">Membrane</keyword>
<evidence type="ECO:0000256" key="15">
    <source>
        <dbReference type="RuleBase" id="RU003357"/>
    </source>
</evidence>
<comment type="subcellular location">
    <subcellularLocation>
        <location evidence="1 14">Cell outer membrane</location>
        <topology evidence="1 14">Multi-pass membrane protein</topology>
    </subcellularLocation>
</comment>
<dbReference type="Gene3D" id="2.40.170.20">
    <property type="entry name" value="TonB-dependent receptor, beta-barrel domain"/>
    <property type="match status" value="1"/>
</dbReference>
<evidence type="ECO:0000259" key="18">
    <source>
        <dbReference type="Pfam" id="PF07715"/>
    </source>
</evidence>
<evidence type="ECO:0000256" key="14">
    <source>
        <dbReference type="PROSITE-ProRule" id="PRU01360"/>
    </source>
</evidence>
<feature type="domain" description="TonB-dependent receptor-like beta-barrel" evidence="17">
    <location>
        <begin position="313"/>
        <end position="776"/>
    </location>
</feature>
<comment type="similarity">
    <text evidence="2 14 15">Belongs to the TonB-dependent receptor family.</text>
</comment>
<keyword evidence="4 14" id="KW-1134">Transmembrane beta strand</keyword>
<dbReference type="Gene3D" id="2.170.130.10">
    <property type="entry name" value="TonB-dependent receptor, plug domain"/>
    <property type="match status" value="1"/>
</dbReference>
<keyword evidence="6 14" id="KW-0812">Transmembrane</keyword>
<evidence type="ECO:0000256" key="12">
    <source>
        <dbReference type="ARBA" id="ARBA00023170"/>
    </source>
</evidence>
<protein>
    <submittedName>
        <fullName evidence="19">TonB-dependent receptor</fullName>
    </submittedName>
</protein>
<dbReference type="EMBL" id="JASHIE010000004">
    <property type="protein sequence ID" value="MDI9874295.1"/>
    <property type="molecule type" value="Genomic_DNA"/>
</dbReference>
<dbReference type="Pfam" id="PF07715">
    <property type="entry name" value="Plug"/>
    <property type="match status" value="1"/>
</dbReference>
<evidence type="ECO:0000256" key="9">
    <source>
        <dbReference type="ARBA" id="ARBA00023065"/>
    </source>
</evidence>
<dbReference type="RefSeq" id="WP_283381228.1">
    <property type="nucleotide sequence ID" value="NZ_JASHIE010000004.1"/>
</dbReference>
<feature type="chain" id="PRO_5045841144" evidence="16">
    <location>
        <begin position="22"/>
        <end position="804"/>
    </location>
</feature>
<dbReference type="Pfam" id="PF00593">
    <property type="entry name" value="TonB_dep_Rec_b-barrel"/>
    <property type="match status" value="1"/>
</dbReference>
<proteinExistence type="inferred from homology"/>
<evidence type="ECO:0000256" key="6">
    <source>
        <dbReference type="ARBA" id="ARBA00022692"/>
    </source>
</evidence>
<evidence type="ECO:0000256" key="13">
    <source>
        <dbReference type="ARBA" id="ARBA00023237"/>
    </source>
</evidence>
<evidence type="ECO:0000256" key="3">
    <source>
        <dbReference type="ARBA" id="ARBA00022448"/>
    </source>
</evidence>
<keyword evidence="12 19" id="KW-0675">Receptor</keyword>
<dbReference type="InterPro" id="IPR037066">
    <property type="entry name" value="Plug_dom_sf"/>
</dbReference>
<accession>A0ABT6YZJ0</accession>
<evidence type="ECO:0000256" key="4">
    <source>
        <dbReference type="ARBA" id="ARBA00022452"/>
    </source>
</evidence>
<dbReference type="Gene3D" id="2.60.40.1120">
    <property type="entry name" value="Carboxypeptidase-like, regulatory domain"/>
    <property type="match status" value="1"/>
</dbReference>
<sequence>MMKVLLNLLVLGILSLGHSFAQNERAKLSGNIKTSDGKPAAYVSVQLIEINRGTLTDASGTYSIERIKPGKYTLKLSLIGLETQEQKIELKAGQHSRLNFTLKESAEQLDEVIVSGGVNKFAQKETDYIARMPLKNLENPQVYNSIGKELLKEQMIISFDDALKNAPGVNRLWSATGRGGDGAGYFSMRGFAVQPTMVNGVAGQTNGGIDPANIERIESIKGPSGTLFSSSLISFGGLLNIVTKKPYETFGGEVSYSIGGYDLSRLSLDVNTPLDKENKLLMRVNGSHQYQGSFQDAGFRKSTFVAPSLSYKVNDKLNVNITAEYMTQTGTNPLMIFLNRSRKLIATNPSELQFDYNRSYTSNDITITNNTLNIFGQANYKISDKWTSQTNIAKSVRESDGYYSYIMYLQANNDTLVSRYIADLTSTVTTTNLQQNFIGDFNIGKIRNRFLFGFDYLQQVALNYNTAYILFDQVNTSKSNDPRYPLLTKQALDAKIAANNAPTKTKAVSNTYGIYASDVFNLTEQLMVMASLRYDHFETVGTTNFATGVTSGNYNQDAFSPKLGVVYQVIKDKIAVFGNYMNGFRNVAPVTQPLADISGTFKPQQANQFEGGIKVDLWQNRINFTASYYDITVNNMTRADVLVRDGKTYNITVQDGTQISKGIEFDLIANPMPGLNVILGYSHNDSKQTKVAESLLNRRPVSAGPADLANFWASYTLLNGKAKGLGFGFGGNYASENLITNSSVTGVFTLPSYTVLNASVFYGISKMRFGLKLDNLTNKQYFSGWTTIEPQMPRRLMANVSFSF</sequence>
<keyword evidence="20" id="KW-1185">Reference proteome</keyword>
<evidence type="ECO:0000256" key="10">
    <source>
        <dbReference type="ARBA" id="ARBA00023077"/>
    </source>
</evidence>
<organism evidence="19 20">
    <name type="scientific">Flectobacillus rivi</name>
    <dbReference type="NCBI Taxonomy" id="2984209"/>
    <lineage>
        <taxon>Bacteria</taxon>
        <taxon>Pseudomonadati</taxon>
        <taxon>Bacteroidota</taxon>
        <taxon>Cytophagia</taxon>
        <taxon>Cytophagales</taxon>
        <taxon>Flectobacillaceae</taxon>
        <taxon>Flectobacillus</taxon>
    </lineage>
</organism>
<dbReference type="InterPro" id="IPR036942">
    <property type="entry name" value="Beta-barrel_TonB_sf"/>
</dbReference>
<evidence type="ECO:0000256" key="11">
    <source>
        <dbReference type="ARBA" id="ARBA00023136"/>
    </source>
</evidence>
<dbReference type="PROSITE" id="PS01156">
    <property type="entry name" value="TONB_DEPENDENT_REC_2"/>
    <property type="match status" value="1"/>
</dbReference>
<keyword evidence="3 14" id="KW-0813">Transport</keyword>
<dbReference type="InterPro" id="IPR010917">
    <property type="entry name" value="TonB_rcpt_CS"/>
</dbReference>
<evidence type="ECO:0000256" key="5">
    <source>
        <dbReference type="ARBA" id="ARBA00022496"/>
    </source>
</evidence>
<dbReference type="InterPro" id="IPR000531">
    <property type="entry name" value="Beta-barrel_TonB"/>
</dbReference>
<evidence type="ECO:0000256" key="2">
    <source>
        <dbReference type="ARBA" id="ARBA00009810"/>
    </source>
</evidence>
<keyword evidence="13 14" id="KW-0998">Cell outer membrane</keyword>
<dbReference type="PANTHER" id="PTHR32552:SF68">
    <property type="entry name" value="FERRICHROME OUTER MEMBRANE TRANSPORTER_PHAGE RECEPTOR"/>
    <property type="match status" value="1"/>
</dbReference>
<dbReference type="InterPro" id="IPR008969">
    <property type="entry name" value="CarboxyPept-like_regulatory"/>
</dbReference>
<gene>
    <name evidence="19" type="ORF">QM481_07130</name>
</gene>
<comment type="caution">
    <text evidence="19">The sequence shown here is derived from an EMBL/GenBank/DDBJ whole genome shotgun (WGS) entry which is preliminary data.</text>
</comment>
<dbReference type="SUPFAM" id="SSF49464">
    <property type="entry name" value="Carboxypeptidase regulatory domain-like"/>
    <property type="match status" value="1"/>
</dbReference>
<evidence type="ECO:0000313" key="20">
    <source>
        <dbReference type="Proteomes" id="UP001225761"/>
    </source>
</evidence>
<dbReference type="CDD" id="cd01347">
    <property type="entry name" value="ligand_gated_channel"/>
    <property type="match status" value="1"/>
</dbReference>
<dbReference type="InterPro" id="IPR039426">
    <property type="entry name" value="TonB-dep_rcpt-like"/>
</dbReference>
<name>A0ABT6YZJ0_9BACT</name>
<feature type="domain" description="TonB-dependent receptor plug" evidence="18">
    <location>
        <begin position="137"/>
        <end position="231"/>
    </location>
</feature>
<dbReference type="Pfam" id="PF13715">
    <property type="entry name" value="CarbopepD_reg_2"/>
    <property type="match status" value="1"/>
</dbReference>
<keyword evidence="5" id="KW-0410">Iron transport</keyword>
<feature type="signal peptide" evidence="16">
    <location>
        <begin position="1"/>
        <end position="21"/>
    </location>
</feature>
<evidence type="ECO:0000256" key="8">
    <source>
        <dbReference type="ARBA" id="ARBA00023004"/>
    </source>
</evidence>
<dbReference type="InterPro" id="IPR010105">
    <property type="entry name" value="TonB_sidphr_rcpt"/>
</dbReference>
<keyword evidence="9" id="KW-0406">Ion transport</keyword>
<evidence type="ECO:0000259" key="17">
    <source>
        <dbReference type="Pfam" id="PF00593"/>
    </source>
</evidence>
<keyword evidence="10 15" id="KW-0798">TonB box</keyword>
<dbReference type="SUPFAM" id="SSF56935">
    <property type="entry name" value="Porins"/>
    <property type="match status" value="1"/>
</dbReference>
<keyword evidence="7 16" id="KW-0732">Signal</keyword>
<dbReference type="NCBIfam" id="TIGR01783">
    <property type="entry name" value="TonB-siderophor"/>
    <property type="match status" value="1"/>
</dbReference>
<reference evidence="19 20" key="1">
    <citation type="submission" date="2023-05" db="EMBL/GenBank/DDBJ databases">
        <title>Novel species of genus Flectobacillus isolated from stream in China.</title>
        <authorList>
            <person name="Lu H."/>
        </authorList>
    </citation>
    <scope>NUCLEOTIDE SEQUENCE [LARGE SCALE GENOMIC DNA]</scope>
    <source>
        <strain evidence="19 20">LFS242W</strain>
    </source>
</reference>
<evidence type="ECO:0000256" key="16">
    <source>
        <dbReference type="SAM" id="SignalP"/>
    </source>
</evidence>
<dbReference type="InterPro" id="IPR012910">
    <property type="entry name" value="Plug_dom"/>
</dbReference>
<evidence type="ECO:0000256" key="1">
    <source>
        <dbReference type="ARBA" id="ARBA00004571"/>
    </source>
</evidence>
<dbReference type="Proteomes" id="UP001225761">
    <property type="component" value="Unassembled WGS sequence"/>
</dbReference>
<dbReference type="PROSITE" id="PS52016">
    <property type="entry name" value="TONB_DEPENDENT_REC_3"/>
    <property type="match status" value="1"/>
</dbReference>
<evidence type="ECO:0000313" key="19">
    <source>
        <dbReference type="EMBL" id="MDI9874295.1"/>
    </source>
</evidence>
<keyword evidence="8" id="KW-0408">Iron</keyword>
<dbReference type="PANTHER" id="PTHR32552">
    <property type="entry name" value="FERRICHROME IRON RECEPTOR-RELATED"/>
    <property type="match status" value="1"/>
</dbReference>
<evidence type="ECO:0000256" key="7">
    <source>
        <dbReference type="ARBA" id="ARBA00022729"/>
    </source>
</evidence>